<dbReference type="InterPro" id="IPR012337">
    <property type="entry name" value="RNaseH-like_sf"/>
</dbReference>
<evidence type="ECO:0008006" key="3">
    <source>
        <dbReference type="Google" id="ProtNLM"/>
    </source>
</evidence>
<dbReference type="AlphaFoldDB" id="A0A420J421"/>
<dbReference type="EMBL" id="MCBR01002496">
    <property type="protein sequence ID" value="RKF81542.1"/>
    <property type="molecule type" value="Genomic_DNA"/>
</dbReference>
<evidence type="ECO:0000313" key="2">
    <source>
        <dbReference type="Proteomes" id="UP000285405"/>
    </source>
</evidence>
<dbReference type="Proteomes" id="UP000285405">
    <property type="component" value="Unassembled WGS sequence"/>
</dbReference>
<reference evidence="1 2" key="1">
    <citation type="journal article" date="2018" name="BMC Genomics">
        <title>Comparative genome analyses reveal sequence features reflecting distinct modes of host-adaptation between dicot and monocot powdery mildew.</title>
        <authorList>
            <person name="Wu Y."/>
            <person name="Ma X."/>
            <person name="Pan Z."/>
            <person name="Kale S.D."/>
            <person name="Song Y."/>
            <person name="King H."/>
            <person name="Zhang Q."/>
            <person name="Presley C."/>
            <person name="Deng X."/>
            <person name="Wei C.I."/>
            <person name="Xiao S."/>
        </authorList>
    </citation>
    <scope>NUCLEOTIDE SEQUENCE [LARGE SCALE GENOMIC DNA]</scope>
    <source>
        <strain evidence="1">UCSC1</strain>
    </source>
</reference>
<proteinExistence type="predicted"/>
<organism evidence="1 2">
    <name type="scientific">Golovinomyces cichoracearum</name>
    <dbReference type="NCBI Taxonomy" id="62708"/>
    <lineage>
        <taxon>Eukaryota</taxon>
        <taxon>Fungi</taxon>
        <taxon>Dikarya</taxon>
        <taxon>Ascomycota</taxon>
        <taxon>Pezizomycotina</taxon>
        <taxon>Leotiomycetes</taxon>
        <taxon>Erysiphales</taxon>
        <taxon>Erysiphaceae</taxon>
        <taxon>Golovinomyces</taxon>
    </lineage>
</organism>
<gene>
    <name evidence="1" type="ORF">GcC1_024043</name>
</gene>
<comment type="caution">
    <text evidence="1">The sequence shown here is derived from an EMBL/GenBank/DDBJ whole genome shotgun (WGS) entry which is preliminary data.</text>
</comment>
<feature type="non-terminal residue" evidence="1">
    <location>
        <position position="70"/>
    </location>
</feature>
<accession>A0A420J421</accession>
<dbReference type="InterPro" id="IPR036397">
    <property type="entry name" value="RNaseH_sf"/>
</dbReference>
<evidence type="ECO:0000313" key="1">
    <source>
        <dbReference type="EMBL" id="RKF81542.1"/>
    </source>
</evidence>
<dbReference type="OrthoDB" id="411871at2759"/>
<sequence length="70" mass="7789">IIDAELYAILKSLNFVAACDPQASCYVFSDSQAAIARIPNSINFNSYKIRSMALQLTIQVHWCQSHVGIE</sequence>
<protein>
    <recommendedName>
        <fullName evidence="3">RNase H type-1 domain-containing protein</fullName>
    </recommendedName>
</protein>
<dbReference type="Gene3D" id="3.30.420.10">
    <property type="entry name" value="Ribonuclease H-like superfamily/Ribonuclease H"/>
    <property type="match status" value="1"/>
</dbReference>
<name>A0A420J421_9PEZI</name>
<dbReference type="SUPFAM" id="SSF53098">
    <property type="entry name" value="Ribonuclease H-like"/>
    <property type="match status" value="1"/>
</dbReference>
<dbReference type="GO" id="GO:0003676">
    <property type="term" value="F:nucleic acid binding"/>
    <property type="evidence" value="ECO:0007669"/>
    <property type="project" value="InterPro"/>
</dbReference>
<feature type="non-terminal residue" evidence="1">
    <location>
        <position position="1"/>
    </location>
</feature>